<dbReference type="AlphaFoldDB" id="A0A8H7DJR4"/>
<evidence type="ECO:0000259" key="7">
    <source>
        <dbReference type="SMART" id="SM00642"/>
    </source>
</evidence>
<protein>
    <submittedName>
        <fullName evidence="8">Glycoside hydrolase family 13 protein</fullName>
    </submittedName>
</protein>
<dbReference type="Gene3D" id="2.60.40.1180">
    <property type="entry name" value="Golgi alpha-mannosidase II"/>
    <property type="match status" value="1"/>
</dbReference>
<evidence type="ECO:0000256" key="6">
    <source>
        <dbReference type="ARBA" id="ARBA00023295"/>
    </source>
</evidence>
<dbReference type="Gene3D" id="3.20.20.80">
    <property type="entry name" value="Glycosidases"/>
    <property type="match status" value="1"/>
</dbReference>
<keyword evidence="4 8" id="KW-0378">Hydrolase</keyword>
<dbReference type="InterPro" id="IPR013780">
    <property type="entry name" value="Glyco_hydro_b"/>
</dbReference>
<dbReference type="InterPro" id="IPR017853">
    <property type="entry name" value="GH"/>
</dbReference>
<keyword evidence="5" id="KW-0119">Carbohydrate metabolism</keyword>
<dbReference type="SMART" id="SM00642">
    <property type="entry name" value="Aamy"/>
    <property type="match status" value="1"/>
</dbReference>
<comment type="cofactor">
    <cofactor evidence="1">
        <name>Ca(2+)</name>
        <dbReference type="ChEBI" id="CHEBI:29108"/>
    </cofactor>
</comment>
<dbReference type="InterPro" id="IPR006047">
    <property type="entry name" value="GH13_cat_dom"/>
</dbReference>
<dbReference type="GO" id="GO:0004553">
    <property type="term" value="F:hydrolase activity, hydrolyzing O-glycosyl compounds"/>
    <property type="evidence" value="ECO:0007669"/>
    <property type="project" value="InterPro"/>
</dbReference>
<dbReference type="OrthoDB" id="550577at2759"/>
<evidence type="ECO:0000256" key="2">
    <source>
        <dbReference type="ARBA" id="ARBA00008061"/>
    </source>
</evidence>
<keyword evidence="3" id="KW-0479">Metal-binding</keyword>
<evidence type="ECO:0000256" key="1">
    <source>
        <dbReference type="ARBA" id="ARBA00001913"/>
    </source>
</evidence>
<dbReference type="Gene3D" id="2.40.30.140">
    <property type="match status" value="1"/>
</dbReference>
<comment type="similarity">
    <text evidence="2">Belongs to the glycosyl hydrolase 13 family.</text>
</comment>
<evidence type="ECO:0000313" key="8">
    <source>
        <dbReference type="EMBL" id="KAF7374878.1"/>
    </source>
</evidence>
<reference evidence="8" key="1">
    <citation type="submission" date="2020-05" db="EMBL/GenBank/DDBJ databases">
        <title>Mycena genomes resolve the evolution of fungal bioluminescence.</title>
        <authorList>
            <person name="Tsai I.J."/>
        </authorList>
    </citation>
    <scope>NUCLEOTIDE SEQUENCE</scope>
    <source>
        <strain evidence="8">160909Yilan</strain>
    </source>
</reference>
<dbReference type="SUPFAM" id="SSF51445">
    <property type="entry name" value="(Trans)glycosidases"/>
    <property type="match status" value="1"/>
</dbReference>
<accession>A0A8H7DJR4</accession>
<sequence>MLVKTWLSGHLSSPPALPRMRLGPEGNPDNPLMLQFFTWDTLNPSGMSLWKHLECEIPHLAAMGFTQVWIPPPNKAAQPEGRGYDAYDLWDLGEFDQKGKLAHAIQFEGAIKTRWGTRDELLQACRMATAHGIDIIIDAVLNVVHKLGADRLEKLDAVPVDPQNRLKNAGPVREIDGWTAFDFKGRGNKYSSFQWTKHHFTGLDWDHRTRTQAVYKIADKGRKGWSKYVAKELGNYDYLLGVDIDHRHPEVQKDLLTWGVWILETTGAVGFRLDAIKHFDRRFLFHFITHVRRQSEKPRMFSVSEYWSADLKLIMPYIKAFRGETAFFDVPLHNNFHVASRNHSQYDLRTILNNTIVKARPNDAVTFVDNHEGTNSTVIGQSLESWVDTNFKIQAYSLILLRPNGHPCVFYGDLYPNDEGYNAEISRDLKLLIEARKKFAYGLCYDYFKDPKCIGFVRTGDSLHPGCVVLLSNKEDPTGSFTHTVRMFVGREHARSVFRAFLSPQDSINIDANGWGEFACPSNRVQVWVRA</sequence>
<evidence type="ECO:0000313" key="9">
    <source>
        <dbReference type="Proteomes" id="UP000623467"/>
    </source>
</evidence>
<dbReference type="Proteomes" id="UP000623467">
    <property type="component" value="Unassembled WGS sequence"/>
</dbReference>
<keyword evidence="6" id="KW-0326">Glycosidase</keyword>
<comment type="caution">
    <text evidence="8">The sequence shown here is derived from an EMBL/GenBank/DDBJ whole genome shotgun (WGS) entry which is preliminary data.</text>
</comment>
<proteinExistence type="inferred from homology"/>
<evidence type="ECO:0000256" key="3">
    <source>
        <dbReference type="ARBA" id="ARBA00022723"/>
    </source>
</evidence>
<dbReference type="NCBIfam" id="NF006969">
    <property type="entry name" value="PRK09441.1-2"/>
    <property type="match status" value="1"/>
</dbReference>
<feature type="domain" description="Glycosyl hydrolase family 13 catalytic" evidence="7">
    <location>
        <begin position="31"/>
        <end position="436"/>
    </location>
</feature>
<dbReference type="NCBIfam" id="NF006968">
    <property type="entry name" value="PRK09441.1-1"/>
    <property type="match status" value="1"/>
</dbReference>
<dbReference type="InterPro" id="IPR013776">
    <property type="entry name" value="A-amylase_thermo"/>
</dbReference>
<gene>
    <name evidence="8" type="ORF">MSAN_00373900</name>
</gene>
<dbReference type="CDD" id="cd11318">
    <property type="entry name" value="AmyAc_bac_fung_AmyA"/>
    <property type="match status" value="1"/>
</dbReference>
<dbReference type="GO" id="GO:0005975">
    <property type="term" value="P:carbohydrate metabolic process"/>
    <property type="evidence" value="ECO:0007669"/>
    <property type="project" value="InterPro"/>
</dbReference>
<dbReference type="EMBL" id="JACAZH010000002">
    <property type="protein sequence ID" value="KAF7374878.1"/>
    <property type="molecule type" value="Genomic_DNA"/>
</dbReference>
<evidence type="ECO:0000256" key="5">
    <source>
        <dbReference type="ARBA" id="ARBA00023277"/>
    </source>
</evidence>
<dbReference type="PIRSF" id="PIRSF001021">
    <property type="entry name" value="Alph-amls_thrmst"/>
    <property type="match status" value="1"/>
</dbReference>
<keyword evidence="9" id="KW-1185">Reference proteome</keyword>
<dbReference type="SUPFAM" id="SSF51011">
    <property type="entry name" value="Glycosyl hydrolase domain"/>
    <property type="match status" value="1"/>
</dbReference>
<dbReference type="PANTHER" id="PTHR43447">
    <property type="entry name" value="ALPHA-AMYLASE"/>
    <property type="match status" value="1"/>
</dbReference>
<organism evidence="8 9">
    <name type="scientific">Mycena sanguinolenta</name>
    <dbReference type="NCBI Taxonomy" id="230812"/>
    <lineage>
        <taxon>Eukaryota</taxon>
        <taxon>Fungi</taxon>
        <taxon>Dikarya</taxon>
        <taxon>Basidiomycota</taxon>
        <taxon>Agaricomycotina</taxon>
        <taxon>Agaricomycetes</taxon>
        <taxon>Agaricomycetidae</taxon>
        <taxon>Agaricales</taxon>
        <taxon>Marasmiineae</taxon>
        <taxon>Mycenaceae</taxon>
        <taxon>Mycena</taxon>
    </lineage>
</organism>
<name>A0A8H7DJR4_9AGAR</name>
<dbReference type="GO" id="GO:0005509">
    <property type="term" value="F:calcium ion binding"/>
    <property type="evidence" value="ECO:0007669"/>
    <property type="project" value="InterPro"/>
</dbReference>
<evidence type="ECO:0000256" key="4">
    <source>
        <dbReference type="ARBA" id="ARBA00022801"/>
    </source>
</evidence>